<protein>
    <recommendedName>
        <fullName evidence="1">D-inositol 3-phosphate glycosyltransferase</fullName>
    </recommendedName>
</protein>
<evidence type="ECO:0000256" key="2">
    <source>
        <dbReference type="SAM" id="MobiDB-lite"/>
    </source>
</evidence>
<feature type="compositionally biased region" description="Low complexity" evidence="2">
    <location>
        <begin position="709"/>
        <end position="725"/>
    </location>
</feature>
<dbReference type="EMBL" id="BAAARN010000001">
    <property type="protein sequence ID" value="GAA2732337.1"/>
    <property type="molecule type" value="Genomic_DNA"/>
</dbReference>
<evidence type="ECO:0000313" key="4">
    <source>
        <dbReference type="Proteomes" id="UP001501326"/>
    </source>
</evidence>
<dbReference type="PANTHER" id="PTHR45947">
    <property type="entry name" value="SULFOQUINOVOSYL TRANSFERASE SQD2"/>
    <property type="match status" value="1"/>
</dbReference>
<name>A0ABN3UHI5_9MICO</name>
<feature type="region of interest" description="Disordered" evidence="2">
    <location>
        <begin position="709"/>
        <end position="738"/>
    </location>
</feature>
<evidence type="ECO:0000256" key="1">
    <source>
        <dbReference type="ARBA" id="ARBA00021292"/>
    </source>
</evidence>
<reference evidence="3 4" key="1">
    <citation type="journal article" date="2019" name="Int. J. Syst. Evol. Microbiol.">
        <title>The Global Catalogue of Microorganisms (GCM) 10K type strain sequencing project: providing services to taxonomists for standard genome sequencing and annotation.</title>
        <authorList>
            <consortium name="The Broad Institute Genomics Platform"/>
            <consortium name="The Broad Institute Genome Sequencing Center for Infectious Disease"/>
            <person name="Wu L."/>
            <person name="Ma J."/>
        </authorList>
    </citation>
    <scope>NUCLEOTIDE SEQUENCE [LARGE SCALE GENOMIC DNA]</scope>
    <source>
        <strain evidence="3 4">JCM 16378</strain>
    </source>
</reference>
<gene>
    <name evidence="3" type="ORF">GCM10009867_08000</name>
</gene>
<dbReference type="Gene3D" id="3.40.50.2000">
    <property type="entry name" value="Glycogen Phosphorylase B"/>
    <property type="match status" value="2"/>
</dbReference>
<sequence length="738" mass="75273">MREALEAVRSAPTILEALRRVAAVSAAAADDHAGAGLTDLREASNDRDAVVALAAVHALAALPVADTATLVRLLDSGDPFRAEHAAWALHLAAPAAEAAPALVELVRAGGVTGMLAQRTLEQWAPQAPDTVLGALATALTTRRPTTNGVVAGGTDDVARTRLVETVGLVPGMAATALLLGVVDDDTESLSTVTAATAALGDWFTSRPRRGAAGRGAGPAAYPGTGLTVVQLFLHADIDGELSSAGKGDTGGIATLLVHLGNALLETRAVERVVTISRGRLGSDVVPDDLSAPGHHYAQVPLSGPPVGMADAWMHRVAVRRGVRRILRAAGHVDAIHLRMADVGSFAAAEAARELGVPVVFTVAPDPHALLASREASGALTRETFAAADALEHLTFRDHLVRSLARDADQLVLFPRPELERDSRDLLGLDLAVDGHRSSVVAEGIDFRAVDRAGAAQKRGAAAADDVTGQAMAELDTLLSALPAERRHLPLAITVGRLNRVKGMATLVETWHGDADLHSRCNLLVVGGDLDDPSGDEAAELARIDAVVPRSTAAAAGLLLPGHRPHSTVAAWLAATLRGRRGLAGSSGVYVSASLKEEFGLAILEAMAAGLVVVAPDGGGPATYVEPGTTGVLTDTSSRPALADTVREALVMAASPATAMRQRRELATLRDRFSITTMAGALAEVYAAAALPAGAGSVVVGSGFAGSASLGAAGAPPVGRPAAGPPRGDDHVSPAGAAS</sequence>
<dbReference type="InterPro" id="IPR050194">
    <property type="entry name" value="Glycosyltransferase_grp1"/>
</dbReference>
<dbReference type="PANTHER" id="PTHR45947:SF3">
    <property type="entry name" value="SULFOQUINOVOSYL TRANSFERASE SQD2"/>
    <property type="match status" value="1"/>
</dbReference>
<evidence type="ECO:0000313" key="3">
    <source>
        <dbReference type="EMBL" id="GAA2732337.1"/>
    </source>
</evidence>
<accession>A0ABN3UHI5</accession>
<dbReference type="Proteomes" id="UP001501326">
    <property type="component" value="Unassembled WGS sequence"/>
</dbReference>
<proteinExistence type="predicted"/>
<comment type="caution">
    <text evidence="3">The sequence shown here is derived from an EMBL/GenBank/DDBJ whole genome shotgun (WGS) entry which is preliminary data.</text>
</comment>
<dbReference type="Pfam" id="PF13692">
    <property type="entry name" value="Glyco_trans_1_4"/>
    <property type="match status" value="1"/>
</dbReference>
<keyword evidence="4" id="KW-1185">Reference proteome</keyword>
<dbReference type="SUPFAM" id="SSF53756">
    <property type="entry name" value="UDP-Glycosyltransferase/glycogen phosphorylase"/>
    <property type="match status" value="1"/>
</dbReference>
<organism evidence="3 4">
    <name type="scientific">Pedococcus aerophilus</name>
    <dbReference type="NCBI Taxonomy" id="436356"/>
    <lineage>
        <taxon>Bacteria</taxon>
        <taxon>Bacillati</taxon>
        <taxon>Actinomycetota</taxon>
        <taxon>Actinomycetes</taxon>
        <taxon>Micrococcales</taxon>
        <taxon>Intrasporangiaceae</taxon>
        <taxon>Pedococcus</taxon>
    </lineage>
</organism>